<evidence type="ECO:0000256" key="1">
    <source>
        <dbReference type="SAM" id="MobiDB-lite"/>
    </source>
</evidence>
<accession>A0ABY5TSM1</accession>
<feature type="region of interest" description="Disordered" evidence="1">
    <location>
        <begin position="1"/>
        <end position="29"/>
    </location>
</feature>
<evidence type="ECO:0000313" key="2">
    <source>
        <dbReference type="EMBL" id="UVW35144.1"/>
    </source>
</evidence>
<dbReference type="EMBL" id="CP103416">
    <property type="protein sequence ID" value="UVW35144.1"/>
    <property type="molecule type" value="Genomic_DNA"/>
</dbReference>
<protein>
    <submittedName>
        <fullName evidence="2">Uncharacterized protein</fullName>
    </submittedName>
</protein>
<evidence type="ECO:0000313" key="3">
    <source>
        <dbReference type="Proteomes" id="UP001059934"/>
    </source>
</evidence>
<reference evidence="2" key="1">
    <citation type="submission" date="2022-08" db="EMBL/GenBank/DDBJ databases">
        <title>Catabolic pathway analysis in culturable SAR92 clade bacteria reveals their overlooked roles in DMSP degradation in coastal seas.</title>
        <authorList>
            <person name="He X."/>
            <person name="Zhang X."/>
            <person name="Zhang Y."/>
        </authorList>
    </citation>
    <scope>NUCLEOTIDE SEQUENCE</scope>
    <source>
        <strain evidence="2">H455</strain>
    </source>
</reference>
<gene>
    <name evidence="2" type="ORF">NYF23_00720</name>
</gene>
<sequence length="97" mass="10494">MTNLPPDELFSQEGSVRPVTVEPKENSATRSLPELAFVETVALKESGNNSANLALAEASAAPPKPTLEASFAARIAKVQRQTVDIKEQLDKIKFTDQ</sequence>
<organism evidence="2 3">
    <name type="scientific">SAR92 clade bacterium H455</name>
    <dbReference type="NCBI Taxonomy" id="2974818"/>
    <lineage>
        <taxon>Bacteria</taxon>
        <taxon>Pseudomonadati</taxon>
        <taxon>Pseudomonadota</taxon>
        <taxon>Gammaproteobacteria</taxon>
        <taxon>Cellvibrionales</taxon>
        <taxon>Porticoccaceae</taxon>
        <taxon>SAR92 clade</taxon>
    </lineage>
</organism>
<dbReference type="Proteomes" id="UP001059934">
    <property type="component" value="Chromosome"/>
</dbReference>
<name>A0ABY5TSM1_9GAMM</name>
<keyword evidence="3" id="KW-1185">Reference proteome</keyword>
<proteinExistence type="predicted"/>